<name>A0A4Y0BU43_ANOFN</name>
<feature type="domain" description="DUF4806" evidence="1">
    <location>
        <begin position="378"/>
        <end position="461"/>
    </location>
</feature>
<sequence length="498" mass="56766">MPYVLVEIIDAVGNKELLVAPETWIQRNEDGTVYLRWPSVRNITMLNALLADERSTPLAAWETHECMIKCSNIQSLSVAGKMIKTLQNHWKTVGSSQKRTVEANDDGSMEPVCKKSLNNCGESQMIRTYSENVPKEELEPVELQIIGMLNELRRLIETRHDEARKKLHDGFYRVEKSLQSAVNDSLKKEQKTASNNDGQQCSQSVKAVEFYVNPLTCIEEMADFEERLNDEEYRKQVQHWIDCTIGCEVHPENRMQGILDALFDKHFLAHFSWAGNTSTSKLAFMEFKNIVNLFTYAGTTAVNIATSRYVGQFFIKVQQRAALRPMRKNFSPTLVTIDSTASLTGVKKSVQKPVESINGSSLLNDDDPQNSDDNAEFCVNPLASIEELDAFETKLDDVEYRAQIHKWVNEHVAYEINPETRMIEILYLLFDSNFLPNFTWIGARKGSYGMKTYKNVVQLFQYVGTTAAHRADYIFVANFFNKKLRYAGKRAKPSLSSS</sequence>
<dbReference type="VEuPathDB" id="VectorBase:AFUN2_006224"/>
<protein>
    <recommendedName>
        <fullName evidence="1">DUF4806 domain-containing protein</fullName>
    </recommendedName>
</protein>
<dbReference type="AlphaFoldDB" id="A0A4Y0BU43"/>
<proteinExistence type="predicted"/>
<reference evidence="2" key="1">
    <citation type="submission" date="2020-05" db="UniProtKB">
        <authorList>
            <consortium name="EnsemblMetazoa"/>
        </authorList>
    </citation>
    <scope>IDENTIFICATION</scope>
    <source>
        <strain evidence="2">FUMOZ</strain>
    </source>
</reference>
<dbReference type="EnsemblMetazoa" id="AFUN021416-RA">
    <property type="protein sequence ID" value="AFUN021416-PA"/>
    <property type="gene ID" value="AFUN021416"/>
</dbReference>
<feature type="domain" description="DUF4806" evidence="1">
    <location>
        <begin position="209"/>
        <end position="295"/>
    </location>
</feature>
<dbReference type="InterPro" id="IPR032071">
    <property type="entry name" value="DUF4806"/>
</dbReference>
<organism evidence="2">
    <name type="scientific">Anopheles funestus</name>
    <name type="common">African malaria mosquito</name>
    <dbReference type="NCBI Taxonomy" id="62324"/>
    <lineage>
        <taxon>Eukaryota</taxon>
        <taxon>Metazoa</taxon>
        <taxon>Ecdysozoa</taxon>
        <taxon>Arthropoda</taxon>
        <taxon>Hexapoda</taxon>
        <taxon>Insecta</taxon>
        <taxon>Pterygota</taxon>
        <taxon>Neoptera</taxon>
        <taxon>Endopterygota</taxon>
        <taxon>Diptera</taxon>
        <taxon>Nematocera</taxon>
        <taxon>Culicoidea</taxon>
        <taxon>Culicidae</taxon>
        <taxon>Anophelinae</taxon>
        <taxon>Anopheles</taxon>
    </lineage>
</organism>
<evidence type="ECO:0000313" key="2">
    <source>
        <dbReference type="EnsemblMetazoa" id="AFUN021416-PA"/>
    </source>
</evidence>
<dbReference type="STRING" id="62324.A0A4Y0BU43"/>
<accession>A0A4Y0BU43</accession>
<evidence type="ECO:0000259" key="1">
    <source>
        <dbReference type="Pfam" id="PF16064"/>
    </source>
</evidence>
<dbReference type="VEuPathDB" id="VectorBase:AFUN021416"/>
<dbReference type="Pfam" id="PF16064">
    <property type="entry name" value="DUF4806"/>
    <property type="match status" value="2"/>
</dbReference>